<dbReference type="InterPro" id="IPR003034">
    <property type="entry name" value="SAP_dom"/>
</dbReference>
<dbReference type="InterPro" id="IPR055545">
    <property type="entry name" value="DUF7121"/>
</dbReference>
<dbReference type="AlphaFoldDB" id="A0A075FNR2"/>
<dbReference type="InterPro" id="IPR036361">
    <property type="entry name" value="SAP_dom_sf"/>
</dbReference>
<protein>
    <recommendedName>
        <fullName evidence="3">SAP domain-containing protein</fullName>
    </recommendedName>
</protein>
<feature type="compositionally biased region" description="Basic and acidic residues" evidence="2">
    <location>
        <begin position="285"/>
        <end position="296"/>
    </location>
</feature>
<dbReference type="Pfam" id="PF23435">
    <property type="entry name" value="DUF7121"/>
    <property type="match status" value="1"/>
</dbReference>
<dbReference type="EMBL" id="KF900329">
    <property type="protein sequence ID" value="AIE91151.1"/>
    <property type="molecule type" value="Genomic_DNA"/>
</dbReference>
<dbReference type="Gene3D" id="3.40.50.11980">
    <property type="match status" value="1"/>
</dbReference>
<feature type="domain" description="SAP" evidence="3">
    <location>
        <begin position="502"/>
        <end position="536"/>
    </location>
</feature>
<dbReference type="GO" id="GO:0003723">
    <property type="term" value="F:RNA binding"/>
    <property type="evidence" value="ECO:0007669"/>
    <property type="project" value="UniProtKB-UniRule"/>
</dbReference>
<accession>A0A075FNR2</accession>
<name>A0A075FNR2_9EURY</name>
<dbReference type="Gene3D" id="1.10.720.30">
    <property type="entry name" value="SAP domain"/>
    <property type="match status" value="1"/>
</dbReference>
<dbReference type="PROSITE" id="PS50800">
    <property type="entry name" value="SAP"/>
    <property type="match status" value="1"/>
</dbReference>
<dbReference type="Pfam" id="PF02037">
    <property type="entry name" value="SAP"/>
    <property type="match status" value="1"/>
</dbReference>
<proteinExistence type="predicted"/>
<dbReference type="SUPFAM" id="SSF68906">
    <property type="entry name" value="SAP domain"/>
    <property type="match status" value="1"/>
</dbReference>
<evidence type="ECO:0000259" key="3">
    <source>
        <dbReference type="PROSITE" id="PS50800"/>
    </source>
</evidence>
<sequence length="542" mass="62649">MSEDAPRPVIIDGANAARMYRDHRRGDAFGPIGAYRFCKMNGHEYVKIYIKSYRVKGDPEEVMFNVEEFIEGIPESDIVLIPVDLDDDSFFIRDSIERNAILITNDLLRDHQRSLSGDERSKFGNWIRGSRCGFTFVDGDFSPDPKFADFQYQPSAADDEDEEIRDEKRRVSIREKNSELKKRIMEELASVSTEELQSMIMDEKQQVSRHREDRDEMNLKVRESLELRNELNAEVKEKIAEMKAFKKMRDKYNSLVKEEKQNRTTLVKELKDARNQTKPNKSKIRKLEQSQEKAHGRVQKEATKAQAAQESMDEVSLLIDDIRAKANDAHHNLTSNKKAADDFHQSHVHSVTVTYAINGIIRNRKGEEERSARRIHVDSAMSKISQHSIVDLRRMLIDTITSQEEWENLAHQESLTENVEHILIKLQDSRMKSPKRTSRPVALIQLITSSNIARYIIGRGGANIKRTRERMAAELDVDINYFEIFVLTPKKSKHGPRYEELFNDFTVEELKGFAPQLGLKKGGNKDELIERLIRGTFLQPSD</sequence>
<evidence type="ECO:0000256" key="2">
    <source>
        <dbReference type="SAM" id="MobiDB-lite"/>
    </source>
</evidence>
<evidence type="ECO:0000256" key="1">
    <source>
        <dbReference type="PROSITE-ProRule" id="PRU00117"/>
    </source>
</evidence>
<feature type="region of interest" description="Disordered" evidence="2">
    <location>
        <begin position="273"/>
        <end position="296"/>
    </location>
</feature>
<organism evidence="4">
    <name type="scientific">uncultured marine group II/III euryarchaeote AD1000_108_A02</name>
    <dbReference type="NCBI Taxonomy" id="1457715"/>
    <lineage>
        <taxon>Archaea</taxon>
        <taxon>Methanobacteriati</taxon>
        <taxon>Methanobacteriota</taxon>
        <taxon>environmental samples</taxon>
    </lineage>
</organism>
<dbReference type="PROSITE" id="PS50084">
    <property type="entry name" value="KH_TYPE_1"/>
    <property type="match status" value="1"/>
</dbReference>
<dbReference type="InterPro" id="IPR021869">
    <property type="entry name" value="RNase_Zc3h12_NYN"/>
</dbReference>
<keyword evidence="1" id="KW-0694">RNA-binding</keyword>
<reference evidence="4" key="1">
    <citation type="journal article" date="2014" name="Genome Biol. Evol.">
        <title>Pangenome evidence for extensive interdomain horizontal transfer affecting lineage core and shell genes in uncultured planktonic thaumarchaeota and euryarchaeota.</title>
        <authorList>
            <person name="Deschamps P."/>
            <person name="Zivanovic Y."/>
            <person name="Moreira D."/>
            <person name="Rodriguez-Valera F."/>
            <person name="Lopez-Garcia P."/>
        </authorList>
    </citation>
    <scope>NUCLEOTIDE SEQUENCE</scope>
</reference>
<evidence type="ECO:0000313" key="4">
    <source>
        <dbReference type="EMBL" id="AIE91151.1"/>
    </source>
</evidence>
<dbReference type="SMART" id="SM00513">
    <property type="entry name" value="SAP"/>
    <property type="match status" value="1"/>
</dbReference>
<dbReference type="Pfam" id="PF11977">
    <property type="entry name" value="RNase_Zc3h12a"/>
    <property type="match status" value="1"/>
</dbReference>